<keyword evidence="2" id="KW-0472">Membrane</keyword>
<keyword evidence="2" id="KW-0812">Transmembrane</keyword>
<gene>
    <name evidence="3" type="ORF">MUN89_09685</name>
</gene>
<evidence type="ECO:0000256" key="1">
    <source>
        <dbReference type="SAM" id="MobiDB-lite"/>
    </source>
</evidence>
<organism evidence="3 4">
    <name type="scientific">Halobacillus salinarum</name>
    <dbReference type="NCBI Taxonomy" id="2932257"/>
    <lineage>
        <taxon>Bacteria</taxon>
        <taxon>Bacillati</taxon>
        <taxon>Bacillota</taxon>
        <taxon>Bacilli</taxon>
        <taxon>Bacillales</taxon>
        <taxon>Bacillaceae</taxon>
        <taxon>Halobacillus</taxon>
    </lineage>
</organism>
<feature type="region of interest" description="Disordered" evidence="1">
    <location>
        <begin position="30"/>
        <end position="49"/>
    </location>
</feature>
<name>A0ABY4ER70_9BACI</name>
<keyword evidence="2" id="KW-1133">Transmembrane helix</keyword>
<feature type="transmembrane region" description="Helical" evidence="2">
    <location>
        <begin position="6"/>
        <end position="23"/>
    </location>
</feature>
<dbReference type="Proteomes" id="UP000831787">
    <property type="component" value="Chromosome"/>
</dbReference>
<evidence type="ECO:0000313" key="3">
    <source>
        <dbReference type="EMBL" id="UOQ46154.1"/>
    </source>
</evidence>
<keyword evidence="4" id="KW-1185">Reference proteome</keyword>
<reference evidence="3 4" key="1">
    <citation type="submission" date="2022-04" db="EMBL/GenBank/DDBJ databases">
        <title>Halobacillus sp. isolated from saltern.</title>
        <authorList>
            <person name="Won M."/>
            <person name="Lee C.-M."/>
            <person name="Woen H.-Y."/>
            <person name="Kwon S.-W."/>
        </authorList>
    </citation>
    <scope>NUCLEOTIDE SEQUENCE [LARGE SCALE GENOMIC DNA]</scope>
    <source>
        <strain evidence="3 4">SSBR10-3</strain>
    </source>
</reference>
<evidence type="ECO:0000256" key="2">
    <source>
        <dbReference type="SAM" id="Phobius"/>
    </source>
</evidence>
<proteinExistence type="predicted"/>
<protein>
    <submittedName>
        <fullName evidence="3">DUF4247 domain-containing protein</fullName>
    </submittedName>
</protein>
<dbReference type="Pfam" id="PF14042">
    <property type="entry name" value="DUF4247"/>
    <property type="match status" value="1"/>
</dbReference>
<feature type="compositionally biased region" description="Gly residues" evidence="1">
    <location>
        <begin position="218"/>
        <end position="227"/>
    </location>
</feature>
<sequence>MRNYAGLIIVGIIAVILMFNLFNRPDNTANRGMSGGGNYQENTYEDLPDEPEKSEILDTIKASSNSSIQNVVKQSFPLLDTVKTDQGLSKIYVTRKLSLPEAADALSQQVKPQEISKRQEGKQVLVYKNDFVILQESQEQNNVVFIELASDQFVRNHYSPSFFDGLLAYYILDEVLDADDWFKKRKAKCQTQGNCYGGYVRSGGFNSGKTGSFRGSSQRGGGPGAGK</sequence>
<evidence type="ECO:0000313" key="4">
    <source>
        <dbReference type="Proteomes" id="UP000831787"/>
    </source>
</evidence>
<feature type="region of interest" description="Disordered" evidence="1">
    <location>
        <begin position="208"/>
        <end position="227"/>
    </location>
</feature>
<dbReference type="RefSeq" id="WP_244713203.1">
    <property type="nucleotide sequence ID" value="NZ_CP095073.1"/>
</dbReference>
<accession>A0ABY4ER70</accession>
<dbReference type="EMBL" id="CP095073">
    <property type="protein sequence ID" value="UOQ46154.1"/>
    <property type="molecule type" value="Genomic_DNA"/>
</dbReference>
<dbReference type="InterPro" id="IPR025341">
    <property type="entry name" value="DUF4247"/>
</dbReference>